<proteinExistence type="predicted"/>
<dbReference type="EMBL" id="CAKXAJ010005552">
    <property type="protein sequence ID" value="CAH2209164.1"/>
    <property type="molecule type" value="Genomic_DNA"/>
</dbReference>
<dbReference type="Proteomes" id="UP000838756">
    <property type="component" value="Unassembled WGS sequence"/>
</dbReference>
<name>A0A8S4QL97_9NEOP</name>
<comment type="caution">
    <text evidence="2">The sequence shown here is derived from an EMBL/GenBank/DDBJ whole genome shotgun (WGS) entry which is preliminary data.</text>
</comment>
<evidence type="ECO:0000256" key="1">
    <source>
        <dbReference type="SAM" id="MobiDB-lite"/>
    </source>
</evidence>
<feature type="region of interest" description="Disordered" evidence="1">
    <location>
        <begin position="102"/>
        <end position="124"/>
    </location>
</feature>
<evidence type="ECO:0000313" key="3">
    <source>
        <dbReference type="Proteomes" id="UP000838756"/>
    </source>
</evidence>
<feature type="non-terminal residue" evidence="2">
    <location>
        <position position="1"/>
    </location>
</feature>
<keyword evidence="3" id="KW-1185">Reference proteome</keyword>
<dbReference type="AlphaFoldDB" id="A0A8S4QL97"/>
<accession>A0A8S4QL97</accession>
<organism evidence="2 3">
    <name type="scientific">Pararge aegeria aegeria</name>
    <dbReference type="NCBI Taxonomy" id="348720"/>
    <lineage>
        <taxon>Eukaryota</taxon>
        <taxon>Metazoa</taxon>
        <taxon>Ecdysozoa</taxon>
        <taxon>Arthropoda</taxon>
        <taxon>Hexapoda</taxon>
        <taxon>Insecta</taxon>
        <taxon>Pterygota</taxon>
        <taxon>Neoptera</taxon>
        <taxon>Endopterygota</taxon>
        <taxon>Lepidoptera</taxon>
        <taxon>Glossata</taxon>
        <taxon>Ditrysia</taxon>
        <taxon>Papilionoidea</taxon>
        <taxon>Nymphalidae</taxon>
        <taxon>Satyrinae</taxon>
        <taxon>Satyrini</taxon>
        <taxon>Parargina</taxon>
        <taxon>Pararge</taxon>
    </lineage>
</organism>
<evidence type="ECO:0000313" key="2">
    <source>
        <dbReference type="EMBL" id="CAH2209164.1"/>
    </source>
</evidence>
<feature type="non-terminal residue" evidence="2">
    <location>
        <position position="124"/>
    </location>
</feature>
<sequence>KTPVKIPNEQEKIAPPRPTHLPSILDSKENKELSTALKRRRDRYARQAHHILQQQELLNANVNVEKNCEQWSTNPTKNYSSFNGNPNRYAEYIPNGNLNGNAKYNGNEMNGHAESNGVKTPNLP</sequence>
<protein>
    <submittedName>
        <fullName evidence="2">Jg26307 protein</fullName>
    </submittedName>
</protein>
<gene>
    <name evidence="2" type="primary">jg26307</name>
    <name evidence="2" type="ORF">PAEG_LOCUS1565</name>
</gene>
<reference evidence="2" key="1">
    <citation type="submission" date="2022-03" db="EMBL/GenBank/DDBJ databases">
        <authorList>
            <person name="Lindestad O."/>
        </authorList>
    </citation>
    <scope>NUCLEOTIDE SEQUENCE</scope>
</reference>
<feature type="region of interest" description="Disordered" evidence="1">
    <location>
        <begin position="1"/>
        <end position="24"/>
    </location>
</feature>